<dbReference type="AlphaFoldDB" id="A0A016S7K6"/>
<dbReference type="OrthoDB" id="5857754at2759"/>
<evidence type="ECO:0000256" key="1">
    <source>
        <dbReference type="SAM" id="MobiDB-lite"/>
    </source>
</evidence>
<comment type="caution">
    <text evidence="2">The sequence shown here is derived from an EMBL/GenBank/DDBJ whole genome shotgun (WGS) entry which is preliminary data.</text>
</comment>
<feature type="region of interest" description="Disordered" evidence="1">
    <location>
        <begin position="255"/>
        <end position="279"/>
    </location>
</feature>
<feature type="region of interest" description="Disordered" evidence="1">
    <location>
        <begin position="183"/>
        <end position="208"/>
    </location>
</feature>
<gene>
    <name evidence="2" type="primary">Acey_s0276.g1079</name>
    <name evidence="2" type="ORF">Y032_0276g1079</name>
</gene>
<accession>A0A016S7K6</accession>
<organism evidence="2 3">
    <name type="scientific">Ancylostoma ceylanicum</name>
    <dbReference type="NCBI Taxonomy" id="53326"/>
    <lineage>
        <taxon>Eukaryota</taxon>
        <taxon>Metazoa</taxon>
        <taxon>Ecdysozoa</taxon>
        <taxon>Nematoda</taxon>
        <taxon>Chromadorea</taxon>
        <taxon>Rhabditida</taxon>
        <taxon>Rhabditina</taxon>
        <taxon>Rhabditomorpha</taxon>
        <taxon>Strongyloidea</taxon>
        <taxon>Ancylostomatidae</taxon>
        <taxon>Ancylostomatinae</taxon>
        <taxon>Ancylostoma</taxon>
    </lineage>
</organism>
<proteinExistence type="predicted"/>
<dbReference type="STRING" id="53326.A0A016S7K6"/>
<evidence type="ECO:0000313" key="2">
    <source>
        <dbReference type="EMBL" id="EYB86578.1"/>
    </source>
</evidence>
<name>A0A016S7K6_9BILA</name>
<evidence type="ECO:0000313" key="3">
    <source>
        <dbReference type="Proteomes" id="UP000024635"/>
    </source>
</evidence>
<feature type="compositionally biased region" description="Basic residues" evidence="1">
    <location>
        <begin position="259"/>
        <end position="279"/>
    </location>
</feature>
<dbReference type="Proteomes" id="UP000024635">
    <property type="component" value="Unassembled WGS sequence"/>
</dbReference>
<dbReference type="EMBL" id="JARK01001612">
    <property type="protein sequence ID" value="EYB86578.1"/>
    <property type="molecule type" value="Genomic_DNA"/>
</dbReference>
<sequence>MHLGNFSIHGKNLILLPAGFENVVKCLESDTQKALVMRKPEGVQPEWFTEDYSAIVVFSTAEFAGTTRWRGVWTLLMQAVAKGSELIALSGPQNGDDWGRSVDLMRDLFEETIAQRPSLASRMRCFLPLRSQQEMQGVGFRALADKTSEQLKILTQSAAKRFWTATMVQHSAFLQLSPFRRTPEARAPDGQMNKATRKNEGGRIPPNSHAQRLYKANWKGQHHHGRGAPRSTNHLLERPLQMIGNRMFKLVPVGTGRGSKTHGRGGRPHHGWRGPRQFH</sequence>
<reference evidence="3" key="1">
    <citation type="journal article" date="2015" name="Nat. Genet.">
        <title>The genome and transcriptome of the zoonotic hookworm Ancylostoma ceylanicum identify infection-specific gene families.</title>
        <authorList>
            <person name="Schwarz E.M."/>
            <person name="Hu Y."/>
            <person name="Antoshechkin I."/>
            <person name="Miller M.M."/>
            <person name="Sternberg P.W."/>
            <person name="Aroian R.V."/>
        </authorList>
    </citation>
    <scope>NUCLEOTIDE SEQUENCE</scope>
    <source>
        <strain evidence="3">HY135</strain>
    </source>
</reference>
<protein>
    <submittedName>
        <fullName evidence="2">Uncharacterized protein</fullName>
    </submittedName>
</protein>
<keyword evidence="3" id="KW-1185">Reference proteome</keyword>